<feature type="signal peptide" evidence="2">
    <location>
        <begin position="1"/>
        <end position="19"/>
    </location>
</feature>
<accession>A0A7S0ZNR6</accession>
<evidence type="ECO:0008006" key="4">
    <source>
        <dbReference type="Google" id="ProtNLM"/>
    </source>
</evidence>
<dbReference type="AlphaFoldDB" id="A0A7S0ZNR6"/>
<proteinExistence type="predicted"/>
<organism evidence="3">
    <name type="scientific">Noctiluca scintillans</name>
    <name type="common">Sea sparkle</name>
    <name type="synonym">Red tide dinoflagellate</name>
    <dbReference type="NCBI Taxonomy" id="2966"/>
    <lineage>
        <taxon>Eukaryota</taxon>
        <taxon>Sar</taxon>
        <taxon>Alveolata</taxon>
        <taxon>Dinophyceae</taxon>
        <taxon>Noctilucales</taxon>
        <taxon>Noctilucaceae</taxon>
        <taxon>Noctiluca</taxon>
    </lineage>
</organism>
<feature type="chain" id="PRO_5030571510" description="Membrane-associated protein" evidence="2">
    <location>
        <begin position="20"/>
        <end position="293"/>
    </location>
</feature>
<evidence type="ECO:0000313" key="3">
    <source>
        <dbReference type="EMBL" id="CAD8827650.1"/>
    </source>
</evidence>
<dbReference type="EMBL" id="HBFQ01002887">
    <property type="protein sequence ID" value="CAD8827650.1"/>
    <property type="molecule type" value="Transcribed_RNA"/>
</dbReference>
<keyword evidence="1" id="KW-0812">Transmembrane</keyword>
<keyword evidence="2" id="KW-0732">Signal</keyword>
<protein>
    <recommendedName>
        <fullName evidence="4">Membrane-associated protein</fullName>
    </recommendedName>
</protein>
<reference evidence="3" key="1">
    <citation type="submission" date="2021-01" db="EMBL/GenBank/DDBJ databases">
        <authorList>
            <person name="Corre E."/>
            <person name="Pelletier E."/>
            <person name="Niang G."/>
            <person name="Scheremetjew M."/>
            <person name="Finn R."/>
            <person name="Kale V."/>
            <person name="Holt S."/>
            <person name="Cochrane G."/>
            <person name="Meng A."/>
            <person name="Brown T."/>
            <person name="Cohen L."/>
        </authorList>
    </citation>
    <scope>NUCLEOTIDE SEQUENCE</scope>
</reference>
<feature type="transmembrane region" description="Helical" evidence="1">
    <location>
        <begin position="211"/>
        <end position="232"/>
    </location>
</feature>
<name>A0A7S0ZNR6_NOCSC</name>
<keyword evidence="1" id="KW-0472">Membrane</keyword>
<evidence type="ECO:0000256" key="1">
    <source>
        <dbReference type="SAM" id="Phobius"/>
    </source>
</evidence>
<sequence>MDVALVSFVSLCLVGIVDTRLPSRRTESDVDFDSTGSEPSVAYNYLLAQTSGDCTATGTSFDVNIHFTGFDTSNTSTEFCLPLDTLTMTLANLLSTQKACVTDPILRRLEASSEPEGRRLQSLVVTGTEAEFNSHVVTDACPDIDSCIGSVALGAFGSDSTSSAPNAFEIYLRSLNNMYATVTTSVDIITTTTTTTTSLATTTEDGGGLPWWAWFFLLLGVCCLICCVGILVPKVLLTEDRRPLTNSPRMATATIPMATATIPMATATIPMATATITTAPMGARGASPRGRMF</sequence>
<keyword evidence="1" id="KW-1133">Transmembrane helix</keyword>
<evidence type="ECO:0000256" key="2">
    <source>
        <dbReference type="SAM" id="SignalP"/>
    </source>
</evidence>
<gene>
    <name evidence="3" type="ORF">NSCI0253_LOCUS1996</name>
</gene>